<reference evidence="1 2" key="1">
    <citation type="submission" date="2017-08" db="EMBL/GenBank/DDBJ databases">
        <title>The strain WRN001 was isolated from Binhai saline alkaline soil, Tianjin, China.</title>
        <authorList>
            <person name="Liu D."/>
            <person name="Zhang G."/>
        </authorList>
    </citation>
    <scope>NUCLEOTIDE SEQUENCE [LARGE SCALE GENOMIC DNA]</scope>
    <source>
        <strain evidence="1 2">WN019</strain>
    </source>
</reference>
<sequence>MRIPFDGSDPEVADDAYVSRTAVLSGDVAVASGASVWPLVSLRGDRGPVAVGEETNVQEFTTLHGAELGDRVSVGHGAVVDFATVADDVLVGMQSSVLQGATVESNCLVAANAVVPSGTTVPEGHLAYGTPAETRPLTDGQREQISQVHEHYATLSKRFARAETDAYRVPPERGSEE</sequence>
<dbReference type="InterPro" id="IPR011004">
    <property type="entry name" value="Trimer_LpxA-like_sf"/>
</dbReference>
<gene>
    <name evidence="1" type="ORF">CK500_12925</name>
</gene>
<dbReference type="CDD" id="cd04645">
    <property type="entry name" value="LbH_gamma_CA_like"/>
    <property type="match status" value="1"/>
</dbReference>
<name>A0A2A2FDV2_9EURY</name>
<dbReference type="Proteomes" id="UP000218083">
    <property type="component" value="Unassembled WGS sequence"/>
</dbReference>
<evidence type="ECO:0000313" key="1">
    <source>
        <dbReference type="EMBL" id="PAU83020.1"/>
    </source>
</evidence>
<dbReference type="SUPFAM" id="SSF51161">
    <property type="entry name" value="Trimeric LpxA-like enzymes"/>
    <property type="match status" value="1"/>
</dbReference>
<protein>
    <submittedName>
        <fullName evidence="1">Gamma carbonic anhydrase family protein</fullName>
    </submittedName>
</protein>
<comment type="caution">
    <text evidence="1">The sequence shown here is derived from an EMBL/GenBank/DDBJ whole genome shotgun (WGS) entry which is preliminary data.</text>
</comment>
<dbReference type="AlphaFoldDB" id="A0A2A2FDV2"/>
<accession>A0A2A2FDV2</accession>
<dbReference type="RefSeq" id="WP_095637631.1">
    <property type="nucleotide sequence ID" value="NZ_NSKC01000008.1"/>
</dbReference>
<keyword evidence="2" id="KW-1185">Reference proteome</keyword>
<dbReference type="InterPro" id="IPR050484">
    <property type="entry name" value="Transf_Hexapept/Carb_Anhydrase"/>
</dbReference>
<dbReference type="PANTHER" id="PTHR13061:SF29">
    <property type="entry name" value="GAMMA CARBONIC ANHYDRASE-LIKE 1, MITOCHONDRIAL-RELATED"/>
    <property type="match status" value="1"/>
</dbReference>
<organism evidence="1 2">
    <name type="scientific">Halorubrum salipaludis</name>
    <dbReference type="NCBI Taxonomy" id="2032630"/>
    <lineage>
        <taxon>Archaea</taxon>
        <taxon>Methanobacteriati</taxon>
        <taxon>Methanobacteriota</taxon>
        <taxon>Stenosarchaea group</taxon>
        <taxon>Halobacteria</taxon>
        <taxon>Halobacteriales</taxon>
        <taxon>Haloferacaceae</taxon>
        <taxon>Halorubrum</taxon>
    </lineage>
</organism>
<dbReference type="Gene3D" id="2.160.10.10">
    <property type="entry name" value="Hexapeptide repeat proteins"/>
    <property type="match status" value="1"/>
</dbReference>
<dbReference type="EMBL" id="NSKC01000008">
    <property type="protein sequence ID" value="PAU83020.1"/>
    <property type="molecule type" value="Genomic_DNA"/>
</dbReference>
<proteinExistence type="predicted"/>
<evidence type="ECO:0000313" key="2">
    <source>
        <dbReference type="Proteomes" id="UP000218083"/>
    </source>
</evidence>
<dbReference type="PANTHER" id="PTHR13061">
    <property type="entry name" value="DYNACTIN SUBUNIT P25"/>
    <property type="match status" value="1"/>
</dbReference>
<dbReference type="InterPro" id="IPR047324">
    <property type="entry name" value="LbH_gamma_CA-like"/>
</dbReference>
<dbReference type="OrthoDB" id="10940at2157"/>